<accession>A0ABZ2A110</accession>
<feature type="transmembrane region" description="Helical" evidence="2">
    <location>
        <begin position="180"/>
        <end position="198"/>
    </location>
</feature>
<dbReference type="RefSeq" id="WP_329076065.1">
    <property type="nucleotide sequence ID" value="NZ_CP109495.1"/>
</dbReference>
<feature type="transmembrane region" description="Helical" evidence="2">
    <location>
        <begin position="153"/>
        <end position="173"/>
    </location>
</feature>
<evidence type="ECO:0000256" key="2">
    <source>
        <dbReference type="SAM" id="Phobius"/>
    </source>
</evidence>
<keyword evidence="2" id="KW-0472">Membrane</keyword>
<evidence type="ECO:0008006" key="5">
    <source>
        <dbReference type="Google" id="ProtNLM"/>
    </source>
</evidence>
<feature type="transmembrane region" description="Helical" evidence="2">
    <location>
        <begin position="75"/>
        <end position="93"/>
    </location>
</feature>
<dbReference type="EMBL" id="CP109495">
    <property type="protein sequence ID" value="WUX52407.1"/>
    <property type="molecule type" value="Genomic_DNA"/>
</dbReference>
<feature type="transmembrane region" description="Helical" evidence="2">
    <location>
        <begin position="218"/>
        <end position="241"/>
    </location>
</feature>
<feature type="transmembrane region" description="Helical" evidence="2">
    <location>
        <begin position="114"/>
        <end position="133"/>
    </location>
</feature>
<reference evidence="3" key="1">
    <citation type="submission" date="2022-10" db="EMBL/GenBank/DDBJ databases">
        <title>The complete genomes of actinobacterial strains from the NBC collection.</title>
        <authorList>
            <person name="Joergensen T.S."/>
            <person name="Alvarez Arevalo M."/>
            <person name="Sterndorff E.B."/>
            <person name="Faurdal D."/>
            <person name="Vuksanovic O."/>
            <person name="Mourched A.-S."/>
            <person name="Charusanti P."/>
            <person name="Shaw S."/>
            <person name="Blin K."/>
            <person name="Weber T."/>
        </authorList>
    </citation>
    <scope>NUCLEOTIDE SEQUENCE</scope>
    <source>
        <strain evidence="3">NBC_01432</strain>
    </source>
</reference>
<gene>
    <name evidence="3" type="ORF">OG442_13185</name>
</gene>
<organism evidence="3 4">
    <name type="scientific">Streptomyces niveus</name>
    <name type="common">Streptomyces spheroides</name>
    <dbReference type="NCBI Taxonomy" id="193462"/>
    <lineage>
        <taxon>Bacteria</taxon>
        <taxon>Bacillati</taxon>
        <taxon>Actinomycetota</taxon>
        <taxon>Actinomycetes</taxon>
        <taxon>Kitasatosporales</taxon>
        <taxon>Streptomycetaceae</taxon>
        <taxon>Streptomyces</taxon>
    </lineage>
</organism>
<evidence type="ECO:0000313" key="4">
    <source>
        <dbReference type="Proteomes" id="UP001432209"/>
    </source>
</evidence>
<keyword evidence="2" id="KW-0812">Transmembrane</keyword>
<keyword evidence="2" id="KW-1133">Transmembrane helix</keyword>
<feature type="region of interest" description="Disordered" evidence="1">
    <location>
        <begin position="1"/>
        <end position="23"/>
    </location>
</feature>
<keyword evidence="4" id="KW-1185">Reference proteome</keyword>
<evidence type="ECO:0000313" key="3">
    <source>
        <dbReference type="EMBL" id="WUX52407.1"/>
    </source>
</evidence>
<proteinExistence type="predicted"/>
<protein>
    <recommendedName>
        <fullName evidence="5">ABC transporter permease</fullName>
    </recommendedName>
</protein>
<dbReference type="Proteomes" id="UP001432209">
    <property type="component" value="Chromosome"/>
</dbReference>
<evidence type="ECO:0000256" key="1">
    <source>
        <dbReference type="SAM" id="MobiDB-lite"/>
    </source>
</evidence>
<feature type="transmembrane region" description="Helical" evidence="2">
    <location>
        <begin position="34"/>
        <end position="55"/>
    </location>
</feature>
<name>A0ABZ2A110_STRNV</name>
<sequence length="468" mass="49275">MSPLNTSDRAERANRAARTAPERIRPRHPARTEMVRGIGPWSGLVLAVVVGIVMYDAAPTWQGRWVAVSDVLREYGIVFGVPLALAVGCWQGGRERRRGFGELVATLPRSTLRRLLLAAAPAALWPAAGYLGAAAGSSLATWPYVSGGRPYPSLVLADAVAIASAGVIGFVAGRLTPWRLTAPLLALVAYVTLISTYSDDPRLWLNPAALHHYFWDRPVWWFGPAAMVWTGGLAAAALLALAARRRAVAVLPLAAACTAAVVLVQTGNGLWRADPAASRLVCDDGTPQVCVSAVDKALLPDVSAALAGLNGKLRGIPGAPARWVSGPGAPGTGMYWMGGTRITELGVTSTPPPPGDAELPSPYEASVRGRIADPAAYANSAVTWLFSETCRDGDFELPGFDRAGDIHSAVHQWLAPVPDFASYEGMAGAEGQLRRLQAMDAAQGRAYLTRYLAGDAVPGCDPAEVPVP</sequence>
<feature type="transmembrane region" description="Helical" evidence="2">
    <location>
        <begin position="248"/>
        <end position="271"/>
    </location>
</feature>
<feature type="compositionally biased region" description="Basic and acidic residues" evidence="1">
    <location>
        <begin position="8"/>
        <end position="23"/>
    </location>
</feature>